<dbReference type="GO" id="GO:0004518">
    <property type="term" value="F:nuclease activity"/>
    <property type="evidence" value="ECO:0007669"/>
    <property type="project" value="UniProtKB-KW"/>
</dbReference>
<evidence type="ECO:0008006" key="12">
    <source>
        <dbReference type="Google" id="ProtNLM"/>
    </source>
</evidence>
<evidence type="ECO:0000256" key="6">
    <source>
        <dbReference type="ARBA" id="ARBA00022801"/>
    </source>
</evidence>
<dbReference type="GO" id="GO:0046872">
    <property type="term" value="F:metal ion binding"/>
    <property type="evidence" value="ECO:0007669"/>
    <property type="project" value="UniProtKB-KW"/>
</dbReference>
<comment type="cofactor">
    <cofactor evidence="1">
        <name>a divalent metal cation</name>
        <dbReference type="ChEBI" id="CHEBI:60240"/>
    </cofactor>
</comment>
<feature type="domain" description="DUF8040" evidence="9">
    <location>
        <begin position="2"/>
        <end position="41"/>
    </location>
</feature>
<sequence length="146" mass="16486">MVAFFLQTLAHCMRNRTIKATFLRSGETISRHFHEVLRAVLHIGSDYIKESTQVLSSGDAEKWKWFQGAVGALDEIFLPLTVPAEDESRYQSRKGKISTNVLVVCDANLRFTYVLPGWEGSASDSRMLRDALSRENGLKVPKSRLL</sequence>
<dbReference type="GO" id="GO:0005634">
    <property type="term" value="C:nucleus"/>
    <property type="evidence" value="ECO:0007669"/>
    <property type="project" value="UniProtKB-SubCell"/>
</dbReference>
<evidence type="ECO:0000256" key="5">
    <source>
        <dbReference type="ARBA" id="ARBA00022723"/>
    </source>
</evidence>
<evidence type="ECO:0000313" key="11">
    <source>
        <dbReference type="Proteomes" id="UP001497516"/>
    </source>
</evidence>
<organism evidence="10 11">
    <name type="scientific">Linum trigynum</name>
    <dbReference type="NCBI Taxonomy" id="586398"/>
    <lineage>
        <taxon>Eukaryota</taxon>
        <taxon>Viridiplantae</taxon>
        <taxon>Streptophyta</taxon>
        <taxon>Embryophyta</taxon>
        <taxon>Tracheophyta</taxon>
        <taxon>Spermatophyta</taxon>
        <taxon>Magnoliopsida</taxon>
        <taxon>eudicotyledons</taxon>
        <taxon>Gunneridae</taxon>
        <taxon>Pentapetalae</taxon>
        <taxon>rosids</taxon>
        <taxon>fabids</taxon>
        <taxon>Malpighiales</taxon>
        <taxon>Linaceae</taxon>
        <taxon>Linum</taxon>
    </lineage>
</organism>
<evidence type="ECO:0000259" key="8">
    <source>
        <dbReference type="Pfam" id="PF13359"/>
    </source>
</evidence>
<comment type="similarity">
    <text evidence="3">Belongs to the HARBI1 family.</text>
</comment>
<dbReference type="GO" id="GO:0016787">
    <property type="term" value="F:hydrolase activity"/>
    <property type="evidence" value="ECO:0007669"/>
    <property type="project" value="UniProtKB-KW"/>
</dbReference>
<keyword evidence="6" id="KW-0378">Hydrolase</keyword>
<accession>A0AAV2D6D7</accession>
<evidence type="ECO:0000256" key="4">
    <source>
        <dbReference type="ARBA" id="ARBA00022722"/>
    </source>
</evidence>
<gene>
    <name evidence="10" type="ORF">LTRI10_LOCUS11638</name>
</gene>
<evidence type="ECO:0000256" key="7">
    <source>
        <dbReference type="ARBA" id="ARBA00023242"/>
    </source>
</evidence>
<dbReference type="EMBL" id="OZ034815">
    <property type="protein sequence ID" value="CAL1368577.1"/>
    <property type="molecule type" value="Genomic_DNA"/>
</dbReference>
<protein>
    <recommendedName>
        <fullName evidence="12">Transposase</fullName>
    </recommendedName>
</protein>
<evidence type="ECO:0000256" key="3">
    <source>
        <dbReference type="ARBA" id="ARBA00006958"/>
    </source>
</evidence>
<keyword evidence="5" id="KW-0479">Metal-binding</keyword>
<feature type="domain" description="DDE Tnp4" evidence="8">
    <location>
        <begin position="79"/>
        <end position="130"/>
    </location>
</feature>
<evidence type="ECO:0000313" key="10">
    <source>
        <dbReference type="EMBL" id="CAL1368577.1"/>
    </source>
</evidence>
<keyword evidence="7" id="KW-0539">Nucleus</keyword>
<evidence type="ECO:0000256" key="1">
    <source>
        <dbReference type="ARBA" id="ARBA00001968"/>
    </source>
</evidence>
<dbReference type="Pfam" id="PF13359">
    <property type="entry name" value="DDE_Tnp_4"/>
    <property type="match status" value="1"/>
</dbReference>
<evidence type="ECO:0000259" key="9">
    <source>
        <dbReference type="Pfam" id="PF26138"/>
    </source>
</evidence>
<keyword evidence="11" id="KW-1185">Reference proteome</keyword>
<proteinExistence type="inferred from homology"/>
<dbReference type="PANTHER" id="PTHR22930">
    <property type="match status" value="1"/>
</dbReference>
<dbReference type="InterPro" id="IPR045249">
    <property type="entry name" value="HARBI1-like"/>
</dbReference>
<dbReference type="InterPro" id="IPR027806">
    <property type="entry name" value="HARBI1_dom"/>
</dbReference>
<dbReference type="Proteomes" id="UP001497516">
    <property type="component" value="Chromosome 2"/>
</dbReference>
<keyword evidence="4" id="KW-0540">Nuclease</keyword>
<dbReference type="InterPro" id="IPR058353">
    <property type="entry name" value="DUF8040"/>
</dbReference>
<comment type="subcellular location">
    <subcellularLocation>
        <location evidence="2">Nucleus</location>
    </subcellularLocation>
</comment>
<reference evidence="10 11" key="1">
    <citation type="submission" date="2024-04" db="EMBL/GenBank/DDBJ databases">
        <authorList>
            <person name="Fracassetti M."/>
        </authorList>
    </citation>
    <scope>NUCLEOTIDE SEQUENCE [LARGE SCALE GENOMIC DNA]</scope>
</reference>
<dbReference type="PANTHER" id="PTHR22930:SF281">
    <property type="entry name" value="NUCLEASE"/>
    <property type="match status" value="1"/>
</dbReference>
<name>A0AAV2D6D7_9ROSI</name>
<dbReference type="Pfam" id="PF26138">
    <property type="entry name" value="DUF8040"/>
    <property type="match status" value="1"/>
</dbReference>
<evidence type="ECO:0000256" key="2">
    <source>
        <dbReference type="ARBA" id="ARBA00004123"/>
    </source>
</evidence>
<dbReference type="AlphaFoldDB" id="A0AAV2D6D7"/>